<accession>A0A9P8RQ98</accession>
<comment type="caution">
    <text evidence="2">The sequence shown here is derived from an EMBL/GenBank/DDBJ whole genome shotgun (WGS) entry which is preliminary data.</text>
</comment>
<gene>
    <name evidence="2" type="ORF">BKA67DRAFT_539279</name>
</gene>
<sequence length="153" mass="16915">MPVAMVNNQLLSHRAPVKRPSPKKEQWHTNKQTRAIAGFTDRDGGSIGNCIGSLETGPQPGIASRLLSSPTFCVSERSNYLTTTIRHRPATMYHIQTRTTNTNLVAQEARLPINPIVFNPALSGEIATPHTCRRYGNQVTQALQGGREEGRWL</sequence>
<dbReference type="GeneID" id="70129497"/>
<organism evidence="2 3">
    <name type="scientific">Truncatella angustata</name>
    <dbReference type="NCBI Taxonomy" id="152316"/>
    <lineage>
        <taxon>Eukaryota</taxon>
        <taxon>Fungi</taxon>
        <taxon>Dikarya</taxon>
        <taxon>Ascomycota</taxon>
        <taxon>Pezizomycotina</taxon>
        <taxon>Sordariomycetes</taxon>
        <taxon>Xylariomycetidae</taxon>
        <taxon>Amphisphaeriales</taxon>
        <taxon>Sporocadaceae</taxon>
        <taxon>Truncatella</taxon>
    </lineage>
</organism>
<feature type="region of interest" description="Disordered" evidence="1">
    <location>
        <begin position="1"/>
        <end position="26"/>
    </location>
</feature>
<evidence type="ECO:0000313" key="2">
    <source>
        <dbReference type="EMBL" id="KAH6647412.1"/>
    </source>
</evidence>
<dbReference type="EMBL" id="JAGPXC010000008">
    <property type="protein sequence ID" value="KAH6647412.1"/>
    <property type="molecule type" value="Genomic_DNA"/>
</dbReference>
<name>A0A9P8RQ98_9PEZI</name>
<dbReference type="RefSeq" id="XP_045953924.1">
    <property type="nucleotide sequence ID" value="XM_046100605.1"/>
</dbReference>
<evidence type="ECO:0000313" key="3">
    <source>
        <dbReference type="Proteomes" id="UP000758603"/>
    </source>
</evidence>
<evidence type="ECO:0000256" key="1">
    <source>
        <dbReference type="SAM" id="MobiDB-lite"/>
    </source>
</evidence>
<reference evidence="2" key="1">
    <citation type="journal article" date="2021" name="Nat. Commun.">
        <title>Genetic determinants of endophytism in the Arabidopsis root mycobiome.</title>
        <authorList>
            <person name="Mesny F."/>
            <person name="Miyauchi S."/>
            <person name="Thiergart T."/>
            <person name="Pickel B."/>
            <person name="Atanasova L."/>
            <person name="Karlsson M."/>
            <person name="Huettel B."/>
            <person name="Barry K.W."/>
            <person name="Haridas S."/>
            <person name="Chen C."/>
            <person name="Bauer D."/>
            <person name="Andreopoulos W."/>
            <person name="Pangilinan J."/>
            <person name="LaButti K."/>
            <person name="Riley R."/>
            <person name="Lipzen A."/>
            <person name="Clum A."/>
            <person name="Drula E."/>
            <person name="Henrissat B."/>
            <person name="Kohler A."/>
            <person name="Grigoriev I.V."/>
            <person name="Martin F.M."/>
            <person name="Hacquard S."/>
        </authorList>
    </citation>
    <scope>NUCLEOTIDE SEQUENCE</scope>
    <source>
        <strain evidence="2">MPI-SDFR-AT-0073</strain>
    </source>
</reference>
<proteinExistence type="predicted"/>
<protein>
    <submittedName>
        <fullName evidence="2">Uncharacterized protein</fullName>
    </submittedName>
</protein>
<keyword evidence="3" id="KW-1185">Reference proteome</keyword>
<dbReference type="AlphaFoldDB" id="A0A9P8RQ98"/>
<feature type="compositionally biased region" description="Polar residues" evidence="1">
    <location>
        <begin position="1"/>
        <end position="11"/>
    </location>
</feature>
<dbReference type="Proteomes" id="UP000758603">
    <property type="component" value="Unassembled WGS sequence"/>
</dbReference>